<accession>A0ABQ9X4T7</accession>
<comment type="caution">
    <text evidence="1">The sequence shown here is derived from an EMBL/GenBank/DDBJ whole genome shotgun (WGS) entry which is preliminary data.</text>
</comment>
<name>A0ABQ9X4T7_9EUKA</name>
<proteinExistence type="predicted"/>
<organism evidence="1 2">
    <name type="scientific">Blattamonas nauphoetae</name>
    <dbReference type="NCBI Taxonomy" id="2049346"/>
    <lineage>
        <taxon>Eukaryota</taxon>
        <taxon>Metamonada</taxon>
        <taxon>Preaxostyla</taxon>
        <taxon>Oxymonadida</taxon>
        <taxon>Blattamonas</taxon>
    </lineage>
</organism>
<evidence type="ECO:0000313" key="1">
    <source>
        <dbReference type="EMBL" id="KAK2945942.1"/>
    </source>
</evidence>
<sequence>MEQVKLDLLNLVGDLIVSLHWFNIPAHFDSPLLCHLPSLTGAQRGVLQTLSSHSGIPSLVAPLTTASFMPFFKTITSVNVNLKDSYKDFELTLCILNGKTVRVTGPLIRIDGGDEIPVKTGLSFNIAFEPSLSGASFAWVKSTTREGSVTLKGRMLRKAGELSVTVTRHASSSSTTSNNDEEQEITLSIDLENSGSMTEITIPVNVIETATTQ</sequence>
<dbReference type="Proteomes" id="UP001281761">
    <property type="component" value="Unassembled WGS sequence"/>
</dbReference>
<keyword evidence="2" id="KW-1185">Reference proteome</keyword>
<gene>
    <name evidence="1" type="ORF">BLNAU_19159</name>
</gene>
<dbReference type="EMBL" id="JARBJD010000243">
    <property type="protein sequence ID" value="KAK2945942.1"/>
    <property type="molecule type" value="Genomic_DNA"/>
</dbReference>
<evidence type="ECO:0000313" key="2">
    <source>
        <dbReference type="Proteomes" id="UP001281761"/>
    </source>
</evidence>
<protein>
    <submittedName>
        <fullName evidence="1">Uncharacterized protein</fullName>
    </submittedName>
</protein>
<reference evidence="1 2" key="1">
    <citation type="journal article" date="2022" name="bioRxiv">
        <title>Genomics of Preaxostyla Flagellates Illuminates Evolutionary Transitions and the Path Towards Mitochondrial Loss.</title>
        <authorList>
            <person name="Novak L.V.F."/>
            <person name="Treitli S.C."/>
            <person name="Pyrih J."/>
            <person name="Halakuc P."/>
            <person name="Pipaliya S.V."/>
            <person name="Vacek V."/>
            <person name="Brzon O."/>
            <person name="Soukal P."/>
            <person name="Eme L."/>
            <person name="Dacks J.B."/>
            <person name="Karnkowska A."/>
            <person name="Elias M."/>
            <person name="Hampl V."/>
        </authorList>
    </citation>
    <scope>NUCLEOTIDE SEQUENCE [LARGE SCALE GENOMIC DNA]</scope>
    <source>
        <strain evidence="1">NAU3</strain>
        <tissue evidence="1">Gut</tissue>
    </source>
</reference>